<feature type="transmembrane region" description="Helical" evidence="1">
    <location>
        <begin position="316"/>
        <end position="340"/>
    </location>
</feature>
<keyword evidence="4" id="KW-1185">Reference proteome</keyword>
<name>A0A8H6Z405_9AGAR</name>
<dbReference type="PANTHER" id="PTHR35043:SF7">
    <property type="entry name" value="TRANSCRIPTION FACTOR DOMAIN-CONTAINING PROTEIN"/>
    <property type="match status" value="1"/>
</dbReference>
<feature type="transmembrane region" description="Helical" evidence="1">
    <location>
        <begin position="352"/>
        <end position="374"/>
    </location>
</feature>
<keyword evidence="1" id="KW-0812">Transmembrane</keyword>
<dbReference type="EMBL" id="JACAZH010000004">
    <property type="protein sequence ID" value="KAF7369931.1"/>
    <property type="molecule type" value="Genomic_DNA"/>
</dbReference>
<feature type="transmembrane region" description="Helical" evidence="1">
    <location>
        <begin position="41"/>
        <end position="61"/>
    </location>
</feature>
<dbReference type="OrthoDB" id="9451547at2759"/>
<proteinExistence type="predicted"/>
<keyword evidence="1" id="KW-0472">Membrane</keyword>
<evidence type="ECO:0000256" key="1">
    <source>
        <dbReference type="SAM" id="Phobius"/>
    </source>
</evidence>
<gene>
    <name evidence="3" type="ORF">MSAN_00622600</name>
</gene>
<reference evidence="3" key="1">
    <citation type="submission" date="2020-05" db="EMBL/GenBank/DDBJ databases">
        <title>Mycena genomes resolve the evolution of fungal bioluminescence.</title>
        <authorList>
            <person name="Tsai I.J."/>
        </authorList>
    </citation>
    <scope>NUCLEOTIDE SEQUENCE</scope>
    <source>
        <strain evidence="3">160909Yilan</strain>
    </source>
</reference>
<evidence type="ECO:0000313" key="3">
    <source>
        <dbReference type="EMBL" id="KAF7369931.1"/>
    </source>
</evidence>
<evidence type="ECO:0000313" key="4">
    <source>
        <dbReference type="Proteomes" id="UP000623467"/>
    </source>
</evidence>
<protein>
    <submittedName>
        <fullName evidence="3">Uncharacterized protein</fullName>
    </submittedName>
</protein>
<sequence>MLLILIAVHLLSKDGKAASLSQSLDARATTDSCDDINSCRTFFSIVWGCLTTIFACTWVSVHPNVPPPGLNRLQLFWRRLKMMLIAMIAPEIMVGFAARQYLGARWLSKTFEFPKTHGFFFCMGGFVSPTGHPIATKGQLEGWHLGPELRKAIRNVNKEEITDKSKGDAFSKGVALLQGLWFVLQCLARAHQRLAVTQLEVATLAFAVVNIFIWLLWWNKPLDVQYPIVVGPTLSNSDSQATAPDQPSLVDRFRATILGFKTNEYHPLSSVSVPSFWSMDNNDGEANTLLVLVGILFGTIHCAAWNAIFPTPAELWIWRISALVIIAVPGLTLLLALIAMSNRLESVLTSDVIPMLEISIYIAARIVLIVLPLVELRFLPASAFVDINWSTYIPHI</sequence>
<feature type="transmembrane region" description="Helical" evidence="1">
    <location>
        <begin position="82"/>
        <end position="102"/>
    </location>
</feature>
<dbReference type="Proteomes" id="UP000623467">
    <property type="component" value="Unassembled WGS sequence"/>
</dbReference>
<feature type="chain" id="PRO_5034643977" evidence="2">
    <location>
        <begin position="18"/>
        <end position="396"/>
    </location>
</feature>
<keyword evidence="1" id="KW-1133">Transmembrane helix</keyword>
<accession>A0A8H6Z405</accession>
<feature type="transmembrane region" description="Helical" evidence="1">
    <location>
        <begin position="289"/>
        <end position="309"/>
    </location>
</feature>
<comment type="caution">
    <text evidence="3">The sequence shown here is derived from an EMBL/GenBank/DDBJ whole genome shotgun (WGS) entry which is preliminary data.</text>
</comment>
<evidence type="ECO:0000256" key="2">
    <source>
        <dbReference type="SAM" id="SignalP"/>
    </source>
</evidence>
<feature type="signal peptide" evidence="2">
    <location>
        <begin position="1"/>
        <end position="17"/>
    </location>
</feature>
<dbReference type="AlphaFoldDB" id="A0A8H6Z405"/>
<keyword evidence="2" id="KW-0732">Signal</keyword>
<feature type="transmembrane region" description="Helical" evidence="1">
    <location>
        <begin position="199"/>
        <end position="217"/>
    </location>
</feature>
<organism evidence="3 4">
    <name type="scientific">Mycena sanguinolenta</name>
    <dbReference type="NCBI Taxonomy" id="230812"/>
    <lineage>
        <taxon>Eukaryota</taxon>
        <taxon>Fungi</taxon>
        <taxon>Dikarya</taxon>
        <taxon>Basidiomycota</taxon>
        <taxon>Agaricomycotina</taxon>
        <taxon>Agaricomycetes</taxon>
        <taxon>Agaricomycetidae</taxon>
        <taxon>Agaricales</taxon>
        <taxon>Marasmiineae</taxon>
        <taxon>Mycenaceae</taxon>
        <taxon>Mycena</taxon>
    </lineage>
</organism>
<dbReference type="PANTHER" id="PTHR35043">
    <property type="entry name" value="TRANSCRIPTION FACTOR DOMAIN-CONTAINING PROTEIN"/>
    <property type="match status" value="1"/>
</dbReference>